<dbReference type="AlphaFoldDB" id="A0A2S5EB80"/>
<dbReference type="Proteomes" id="UP000236950">
    <property type="component" value="Unassembled WGS sequence"/>
</dbReference>
<dbReference type="EMBL" id="JALY01000243">
    <property type="protein sequence ID" value="POZ90403.1"/>
    <property type="molecule type" value="Genomic_DNA"/>
</dbReference>
<accession>A0A2S5EB80</accession>
<keyword evidence="2" id="KW-1185">Reference proteome</keyword>
<comment type="caution">
    <text evidence="1">The sequence shown here is derived from an EMBL/GenBank/DDBJ whole genome shotgun (WGS) entry which is preliminary data.</text>
</comment>
<sequence length="359" mass="41593">MKKYIYLLILFVLTFHTFAFSQSSQMYNYSIYSVLKNDSRSETLLGSVAVIQGYTFNFDSKGNVEATFEITPLNDLGDQVRTKIILDSVNMHFENTIDLLKNNKNYVTSIYYLEGNEEKTLDIYLQVNNVEKLEFTDQKEFSKKNKIALKTYYNQFTYYEDEFITETEVELNDLVFFGMSNLLDYKNGGYYVGLIFNGMKVGVNYQNETFYLFLNDKTYIDSIEFEGVFVPYIFSNNSLDFKGDFAFTATKNFPTFKIFDLKDTLTNEEQGFYLGEKLAQALNFEVLGFYLGGELKKLAVNMNNNFFVGLDLSYLENHYGFSLKGGILNQISNFKFETLGGYNFVSNTFSFSLVSSYEF</sequence>
<protein>
    <submittedName>
        <fullName evidence="1">Uncharacterized protein</fullName>
    </submittedName>
</protein>
<evidence type="ECO:0000313" key="1">
    <source>
        <dbReference type="EMBL" id="POZ90403.1"/>
    </source>
</evidence>
<reference evidence="1 2" key="1">
    <citation type="submission" date="2014-01" db="EMBL/GenBank/DDBJ databases">
        <title>Comparative genomics of Petrotoga.</title>
        <authorList>
            <person name="Chow K."/>
            <person name="Charchuk R."/>
            <person name="Nesbo C.L."/>
        </authorList>
    </citation>
    <scope>NUCLEOTIDE SEQUENCE [LARGE SCALE GENOMIC DNA]</scope>
    <source>
        <strain evidence="1 2">DSM 16923</strain>
    </source>
</reference>
<gene>
    <name evidence="1" type="ORF">AA81_11530</name>
</gene>
<organism evidence="1 2">
    <name type="scientific">Petrotoga halophila DSM 16923</name>
    <dbReference type="NCBI Taxonomy" id="1122953"/>
    <lineage>
        <taxon>Bacteria</taxon>
        <taxon>Thermotogati</taxon>
        <taxon>Thermotogota</taxon>
        <taxon>Thermotogae</taxon>
        <taxon>Petrotogales</taxon>
        <taxon>Petrotogaceae</taxon>
        <taxon>Petrotoga</taxon>
    </lineage>
</organism>
<name>A0A2S5EB80_9BACT</name>
<dbReference type="RefSeq" id="WP_103899129.1">
    <property type="nucleotide sequence ID" value="NZ_JALY01000243.1"/>
</dbReference>
<proteinExistence type="predicted"/>
<evidence type="ECO:0000313" key="2">
    <source>
        <dbReference type="Proteomes" id="UP000236950"/>
    </source>
</evidence>